<accession>A0A498R4X4</accession>
<proteinExistence type="inferred from homology"/>
<dbReference type="PANTHER" id="PTHR35024:SF4">
    <property type="entry name" value="POLYMER-FORMING CYTOSKELETAL PROTEIN"/>
    <property type="match status" value="1"/>
</dbReference>
<comment type="similarity">
    <text evidence="1">Belongs to the bactofilin family.</text>
</comment>
<evidence type="ECO:0000256" key="1">
    <source>
        <dbReference type="ARBA" id="ARBA00044755"/>
    </source>
</evidence>
<dbReference type="EMBL" id="UPPP01000054">
    <property type="protein sequence ID" value="VBB05312.1"/>
    <property type="molecule type" value="Genomic_DNA"/>
</dbReference>
<organism evidence="2 3">
    <name type="scientific">Lucifera butyrica</name>
    <dbReference type="NCBI Taxonomy" id="1351585"/>
    <lineage>
        <taxon>Bacteria</taxon>
        <taxon>Bacillati</taxon>
        <taxon>Bacillota</taxon>
        <taxon>Negativicutes</taxon>
        <taxon>Veillonellales</taxon>
        <taxon>Veillonellaceae</taxon>
        <taxon>Lucifera</taxon>
    </lineage>
</organism>
<dbReference type="PANTHER" id="PTHR35024">
    <property type="entry name" value="HYPOTHETICAL CYTOSOLIC PROTEIN"/>
    <property type="match status" value="1"/>
</dbReference>
<evidence type="ECO:0000313" key="3">
    <source>
        <dbReference type="Proteomes" id="UP000277811"/>
    </source>
</evidence>
<dbReference type="AlphaFoldDB" id="A0A498R4X4"/>
<dbReference type="InterPro" id="IPR007607">
    <property type="entry name" value="BacA/B"/>
</dbReference>
<keyword evidence="3" id="KW-1185">Reference proteome</keyword>
<dbReference type="Proteomes" id="UP000277811">
    <property type="component" value="Unassembled WGS sequence"/>
</dbReference>
<evidence type="ECO:0000313" key="2">
    <source>
        <dbReference type="EMBL" id="VBB05312.1"/>
    </source>
</evidence>
<gene>
    <name evidence="2" type="ORF">LUCI_0519</name>
</gene>
<dbReference type="RefSeq" id="WP_165865856.1">
    <property type="nucleotide sequence ID" value="NZ_UPPP01000054.1"/>
</dbReference>
<name>A0A498R4X4_9FIRM</name>
<sequence length="246" mass="25986">MDNPIRYELKIAGQGTAAGGIYNNVTINGYGNIQGNLDCIHCKVNGVSQMAGCLKTETLKVNGEGTIKENLSAAEIKVNGSLTVQGHVAASQMHIHGSITAQAAVAAETMVLEGLLRVSGDCTAGTLELKGAFTIDGLLNAGTLEVSLYGSCQAREIGGESITIKKGASFKILQLIQSIFLPAGFGEGKLMAETVEGNDIYLEQTEANVVRGNNVHIGPGCKIRQVEYKNHFYQTDDASVVSVRQI</sequence>
<protein>
    <submittedName>
        <fullName evidence="2">Polymer-forming cytoskeletal</fullName>
    </submittedName>
</protein>
<reference evidence="2 3" key="1">
    <citation type="submission" date="2018-06" db="EMBL/GenBank/DDBJ databases">
        <authorList>
            <person name="Strepis N."/>
        </authorList>
    </citation>
    <scope>NUCLEOTIDE SEQUENCE [LARGE SCALE GENOMIC DNA]</scope>
    <source>
        <strain evidence="2">LUCI</strain>
    </source>
</reference>